<organism evidence="1 2">
    <name type="scientific">Dermacentor silvarum</name>
    <name type="common">Tick</name>
    <dbReference type="NCBI Taxonomy" id="543639"/>
    <lineage>
        <taxon>Eukaryota</taxon>
        <taxon>Metazoa</taxon>
        <taxon>Ecdysozoa</taxon>
        <taxon>Arthropoda</taxon>
        <taxon>Chelicerata</taxon>
        <taxon>Arachnida</taxon>
        <taxon>Acari</taxon>
        <taxon>Parasitiformes</taxon>
        <taxon>Ixodida</taxon>
        <taxon>Ixodoidea</taxon>
        <taxon>Ixodidae</taxon>
        <taxon>Rhipicephalinae</taxon>
        <taxon>Dermacentor</taxon>
    </lineage>
</organism>
<protein>
    <submittedName>
        <fullName evidence="1">Uncharacterized protein</fullName>
    </submittedName>
</protein>
<comment type="caution">
    <text evidence="1">The sequence shown here is derived from an EMBL/GenBank/DDBJ whole genome shotgun (WGS) entry which is preliminary data.</text>
</comment>
<dbReference type="Proteomes" id="UP000821865">
    <property type="component" value="Chromosome 2"/>
</dbReference>
<proteinExistence type="predicted"/>
<reference evidence="1" key="1">
    <citation type="submission" date="2020-05" db="EMBL/GenBank/DDBJ databases">
        <title>Large-scale comparative analyses of tick genomes elucidate their genetic diversity and vector capacities.</title>
        <authorList>
            <person name="Jia N."/>
            <person name="Wang J."/>
            <person name="Shi W."/>
            <person name="Du L."/>
            <person name="Sun Y."/>
            <person name="Zhan W."/>
            <person name="Jiang J."/>
            <person name="Wang Q."/>
            <person name="Zhang B."/>
            <person name="Ji P."/>
            <person name="Sakyi L.B."/>
            <person name="Cui X."/>
            <person name="Yuan T."/>
            <person name="Jiang B."/>
            <person name="Yang W."/>
            <person name="Lam T.T.-Y."/>
            <person name="Chang Q."/>
            <person name="Ding S."/>
            <person name="Wang X."/>
            <person name="Zhu J."/>
            <person name="Ruan X."/>
            <person name="Zhao L."/>
            <person name="Wei J."/>
            <person name="Que T."/>
            <person name="Du C."/>
            <person name="Cheng J."/>
            <person name="Dai P."/>
            <person name="Han X."/>
            <person name="Huang E."/>
            <person name="Gao Y."/>
            <person name="Liu J."/>
            <person name="Shao H."/>
            <person name="Ye R."/>
            <person name="Li L."/>
            <person name="Wei W."/>
            <person name="Wang X."/>
            <person name="Wang C."/>
            <person name="Yang T."/>
            <person name="Huo Q."/>
            <person name="Li W."/>
            <person name="Guo W."/>
            <person name="Chen H."/>
            <person name="Zhou L."/>
            <person name="Ni X."/>
            <person name="Tian J."/>
            <person name="Zhou Y."/>
            <person name="Sheng Y."/>
            <person name="Liu T."/>
            <person name="Pan Y."/>
            <person name="Xia L."/>
            <person name="Li J."/>
            <person name="Zhao F."/>
            <person name="Cao W."/>
        </authorList>
    </citation>
    <scope>NUCLEOTIDE SEQUENCE</scope>
    <source>
        <strain evidence="1">Dsil-2018</strain>
    </source>
</reference>
<sequence length="890" mass="95865">MAGTSFCLVGTLANLQECIKDCHQELGNVNERARGHVADVLEKIKAAANSVECGFAVPKTPGRKLKARISAKKSFSTAALPKRQTRSVSKGAKKRSSAKKSVTVLDEEKSSTSTEDPEKENADVQLKSAAKATKAANKRGVPAVRMDAATPLAKPSPRQPLRSTRQTRAQAKALGANSAQATPPRAVGISRALLYSPANRAATPSKQLFSPYAKCSVQEKARAFESKEPISPLHAARQPKSSNAARNQTGAAAVAREVGLRVPLSTTPMHASSEPITKEKMPVPRASPKTPVPPSPFKTASEQNSQEETPAIASVDVTPLRVPVKEIPARRLSSVSPSKCNGQPSSLRSSSSSPKHDAEVELAATSPAASPDAKNLAPSVPETGTVKERRITRASASAAAALVAVSEKTSKATPAGIRASDCSYYVSSVAESASDDEEWVESPTTPKRARLLPQSSHTGAHVKKLSGVLGSVKAPVKDCPGHKLGTVRKIPATPSSSSRLAPVTPKHTTPSKMARPFPTSEARQGTLKTSTLEESTRRRHDSSGISEVEQQRKQSLLQIKMDAAKKDREQRLARAQAQRERREAERREQEQLRQREAQQKELERLKQRTAFHQRKQSERSLNVDTLAAATKRKAESPLVSASKRPTPLNLSKPPKMPRNACADAEAARLIFGQPSTSLSQKAKLNNSLQQQAMLNSLSQSLRSQASFLPSPEEPQAASAPQSITDLVESTPEKTCAALNVTVTLSSEDKPAEALSETFTVPSSDHNESSVAKTPAAANSTFVRTSGPPRSSGYNITPHRSELPPEPNKDKDNYDINDLNSGDETDDDEKPRKEVPAWAKGTALSKLVAQQHAKKISGLEFFGVMPVPNLDKIFQLKKKYFNKRTSSQIWD</sequence>
<evidence type="ECO:0000313" key="1">
    <source>
        <dbReference type="EMBL" id="KAH7965952.1"/>
    </source>
</evidence>
<dbReference type="EMBL" id="CM023471">
    <property type="protein sequence ID" value="KAH7965952.1"/>
    <property type="molecule type" value="Genomic_DNA"/>
</dbReference>
<gene>
    <name evidence="1" type="ORF">HPB49_012283</name>
</gene>
<keyword evidence="2" id="KW-1185">Reference proteome</keyword>
<accession>A0ACB8DCX2</accession>
<evidence type="ECO:0000313" key="2">
    <source>
        <dbReference type="Proteomes" id="UP000821865"/>
    </source>
</evidence>
<name>A0ACB8DCX2_DERSI</name>